<evidence type="ECO:0000259" key="12">
    <source>
        <dbReference type="PROSITE" id="PS50113"/>
    </source>
</evidence>
<reference evidence="14" key="1">
    <citation type="submission" date="2023-07" db="EMBL/GenBank/DDBJ databases">
        <authorList>
            <person name="Haufschild T."/>
            <person name="Kallscheuer N."/>
            <person name="Hammer J."/>
            <person name="Kohn T."/>
            <person name="Kabuu M."/>
            <person name="Jogler M."/>
            <person name="Wohfarth N."/>
            <person name="Heuer A."/>
            <person name="Rohde M."/>
            <person name="van Teeseling M.C.F."/>
            <person name="Jogler C."/>
        </authorList>
    </citation>
    <scope>NUCLEOTIDE SEQUENCE</scope>
    <source>
        <strain evidence="13">Strain 138</strain>
        <strain evidence="14">Strain 318</strain>
    </source>
</reference>
<dbReference type="InterPro" id="IPR036890">
    <property type="entry name" value="HATPase_C_sf"/>
</dbReference>
<feature type="domain" description="Response regulatory" evidence="11">
    <location>
        <begin position="404"/>
        <end position="520"/>
    </location>
</feature>
<comment type="catalytic activity">
    <reaction evidence="1">
        <text>ATP + protein L-histidine = ADP + protein N-phospho-L-histidine.</text>
        <dbReference type="EC" id="2.7.13.3"/>
    </reaction>
</comment>
<dbReference type="AlphaFoldDB" id="A0AA49K083"/>
<dbReference type="PROSITE" id="PS50113">
    <property type="entry name" value="PAC"/>
    <property type="match status" value="1"/>
</dbReference>
<evidence type="ECO:0000256" key="1">
    <source>
        <dbReference type="ARBA" id="ARBA00000085"/>
    </source>
</evidence>
<dbReference type="CDD" id="cd00082">
    <property type="entry name" value="HisKA"/>
    <property type="match status" value="1"/>
</dbReference>
<dbReference type="Pfam" id="PF00989">
    <property type="entry name" value="PAS"/>
    <property type="match status" value="1"/>
</dbReference>
<keyword evidence="15" id="KW-1185">Reference proteome</keyword>
<protein>
    <recommendedName>
        <fullName evidence="2">histidine kinase</fullName>
        <ecNumber evidence="2">2.7.13.3</ecNumber>
    </recommendedName>
</protein>
<dbReference type="Proteomes" id="UP001229955">
    <property type="component" value="Chromosome"/>
</dbReference>
<evidence type="ECO:0000256" key="3">
    <source>
        <dbReference type="ARBA" id="ARBA00022553"/>
    </source>
</evidence>
<evidence type="ECO:0000256" key="6">
    <source>
        <dbReference type="ARBA" id="ARBA00022777"/>
    </source>
</evidence>
<evidence type="ECO:0000313" key="15">
    <source>
        <dbReference type="Proteomes" id="UP001229955"/>
    </source>
</evidence>
<dbReference type="SUPFAM" id="SSF52172">
    <property type="entry name" value="CheY-like"/>
    <property type="match status" value="1"/>
</dbReference>
<evidence type="ECO:0000256" key="2">
    <source>
        <dbReference type="ARBA" id="ARBA00012438"/>
    </source>
</evidence>
<dbReference type="CDD" id="cd00130">
    <property type="entry name" value="PAS"/>
    <property type="match status" value="1"/>
</dbReference>
<organism evidence="14 15">
    <name type="scientific">Pseudogemmatithrix spongiicola</name>
    <dbReference type="NCBI Taxonomy" id="3062599"/>
    <lineage>
        <taxon>Bacteria</taxon>
        <taxon>Pseudomonadati</taxon>
        <taxon>Gemmatimonadota</taxon>
        <taxon>Gemmatimonadia</taxon>
        <taxon>Gemmatimonadales</taxon>
        <taxon>Gemmatimonadaceae</taxon>
        <taxon>Pseudogemmatithrix</taxon>
    </lineage>
</organism>
<dbReference type="PROSITE" id="PS50110">
    <property type="entry name" value="RESPONSE_REGULATORY"/>
    <property type="match status" value="1"/>
</dbReference>
<feature type="domain" description="PAC" evidence="12">
    <location>
        <begin position="88"/>
        <end position="138"/>
    </location>
</feature>
<dbReference type="GO" id="GO:0000155">
    <property type="term" value="F:phosphorelay sensor kinase activity"/>
    <property type="evidence" value="ECO:0007669"/>
    <property type="project" value="InterPro"/>
</dbReference>
<dbReference type="PANTHER" id="PTHR43065:SF42">
    <property type="entry name" value="TWO-COMPONENT SENSOR PPRA"/>
    <property type="match status" value="1"/>
</dbReference>
<proteinExistence type="predicted"/>
<dbReference type="Pfam" id="PF00512">
    <property type="entry name" value="HisKA"/>
    <property type="match status" value="1"/>
</dbReference>
<evidence type="ECO:0000256" key="7">
    <source>
        <dbReference type="ARBA" id="ARBA00022840"/>
    </source>
</evidence>
<dbReference type="EMBL" id="CP130612">
    <property type="protein sequence ID" value="WKW12294.1"/>
    <property type="molecule type" value="Genomic_DNA"/>
</dbReference>
<evidence type="ECO:0000259" key="10">
    <source>
        <dbReference type="PROSITE" id="PS50109"/>
    </source>
</evidence>
<dbReference type="SUPFAM" id="SSF55785">
    <property type="entry name" value="PYP-like sensor domain (PAS domain)"/>
    <property type="match status" value="1"/>
</dbReference>
<dbReference type="InterPro" id="IPR001789">
    <property type="entry name" value="Sig_transdc_resp-reg_receiver"/>
</dbReference>
<dbReference type="Gene3D" id="3.30.450.20">
    <property type="entry name" value="PAS domain"/>
    <property type="match status" value="1"/>
</dbReference>
<feature type="modified residue" description="4-aspartylphosphate" evidence="9">
    <location>
        <position position="455"/>
    </location>
</feature>
<evidence type="ECO:0000259" key="11">
    <source>
        <dbReference type="PROSITE" id="PS50110"/>
    </source>
</evidence>
<evidence type="ECO:0000256" key="5">
    <source>
        <dbReference type="ARBA" id="ARBA00022741"/>
    </source>
</evidence>
<dbReference type="InterPro" id="IPR004358">
    <property type="entry name" value="Sig_transdc_His_kin-like_C"/>
</dbReference>
<evidence type="ECO:0000313" key="14">
    <source>
        <dbReference type="EMBL" id="WKW15201.1"/>
    </source>
</evidence>
<dbReference type="Pfam" id="PF02518">
    <property type="entry name" value="HATPase_c"/>
    <property type="match status" value="1"/>
</dbReference>
<keyword evidence="5" id="KW-0547">Nucleotide-binding</keyword>
<keyword evidence="4" id="KW-0808">Transferase</keyword>
<dbReference type="RefSeq" id="WP_367885171.1">
    <property type="nucleotide sequence ID" value="NZ_CP130612.1"/>
</dbReference>
<dbReference type="SMART" id="SM00448">
    <property type="entry name" value="REC"/>
    <property type="match status" value="1"/>
</dbReference>
<dbReference type="InterPro" id="IPR000014">
    <property type="entry name" value="PAS"/>
</dbReference>
<dbReference type="InterPro" id="IPR013767">
    <property type="entry name" value="PAS_fold"/>
</dbReference>
<dbReference type="KEGG" id="pspc:Strain318_001577"/>
<dbReference type="SMART" id="SM00387">
    <property type="entry name" value="HATPase_c"/>
    <property type="match status" value="1"/>
</dbReference>
<keyword evidence="6" id="KW-0418">Kinase</keyword>
<evidence type="ECO:0000256" key="9">
    <source>
        <dbReference type="PROSITE-ProRule" id="PRU00169"/>
    </source>
</evidence>
<dbReference type="InterPro" id="IPR003661">
    <property type="entry name" value="HisK_dim/P_dom"/>
</dbReference>
<evidence type="ECO:0000256" key="8">
    <source>
        <dbReference type="ARBA" id="ARBA00023012"/>
    </source>
</evidence>
<dbReference type="GO" id="GO:0005524">
    <property type="term" value="F:ATP binding"/>
    <property type="evidence" value="ECO:0007669"/>
    <property type="project" value="UniProtKB-KW"/>
</dbReference>
<dbReference type="EC" id="2.7.13.3" evidence="2"/>
<dbReference type="InterPro" id="IPR000700">
    <property type="entry name" value="PAS-assoc_C"/>
</dbReference>
<dbReference type="Gene3D" id="3.30.565.10">
    <property type="entry name" value="Histidine kinase-like ATPase, C-terminal domain"/>
    <property type="match status" value="1"/>
</dbReference>
<accession>A0AA49JUM1</accession>
<dbReference type="SUPFAM" id="SSF55874">
    <property type="entry name" value="ATPase domain of HSP90 chaperone/DNA topoisomerase II/histidine kinase"/>
    <property type="match status" value="1"/>
</dbReference>
<accession>A0AA49K083</accession>
<dbReference type="Gene3D" id="3.40.50.2300">
    <property type="match status" value="1"/>
</dbReference>
<dbReference type="PRINTS" id="PR00344">
    <property type="entry name" value="BCTRLSENSOR"/>
</dbReference>
<evidence type="ECO:0000256" key="4">
    <source>
        <dbReference type="ARBA" id="ARBA00022679"/>
    </source>
</evidence>
<evidence type="ECO:0000313" key="13">
    <source>
        <dbReference type="EMBL" id="WKW12294.1"/>
    </source>
</evidence>
<dbReference type="InterPro" id="IPR003594">
    <property type="entry name" value="HATPase_dom"/>
</dbReference>
<dbReference type="InterPro" id="IPR035965">
    <property type="entry name" value="PAS-like_dom_sf"/>
</dbReference>
<dbReference type="SMART" id="SM00388">
    <property type="entry name" value="HisKA"/>
    <property type="match status" value="1"/>
</dbReference>
<keyword evidence="7" id="KW-0067">ATP-binding</keyword>
<keyword evidence="8" id="KW-0902">Two-component regulatory system</keyword>
<dbReference type="SUPFAM" id="SSF47384">
    <property type="entry name" value="Homodimeric domain of signal transducing histidine kinase"/>
    <property type="match status" value="1"/>
</dbReference>
<sequence>MADPRPTPPLHPDDPQMYRDLVEFSPEAAYVVADGRIVYVNPAAIRLFAAEDATQLIGSEILAHIHPDDHALALARRKAVLTSGVPAPMVEMRFVALDGRIFEVEVQATRILHDGRPATYAAARDISARKRLEEQVRESQKLEAVGRLAGGIAHDFNNTLAVILGHSEMLLADLPADHAMRDELQAIHRAAQHSASLTRQLLTYARRQPIAPRALDLNTAVHDTLRMLRPLLGENVTLDWVPATESCHVLMDPAQLDQILTNLCANARDAIDDVGSLTISTRLVELDEAAARRLPDGRPGPYVLLSCADSGRGVPPELLDRIFEPFFTTKPQGRGTGLGLSTVYGIVRQHHGSIVVESMPGVGTRFDLYFPRHELESAAVSASAATAVAPTASARVPASATGTTVLIVEDEAAVLQLTRRALETQGYRVLAAEGPTAALELLTSHPATIDLLLTDVMMPVMSGPDLARLVRAERPDIRVLFMSGYSADLVARHGRADGDATLLSKPFTLAELSAKVREALEARSAA</sequence>
<feature type="domain" description="Histidine kinase" evidence="10">
    <location>
        <begin position="151"/>
        <end position="374"/>
    </location>
</feature>
<dbReference type="SMART" id="SM00091">
    <property type="entry name" value="PAS"/>
    <property type="match status" value="1"/>
</dbReference>
<dbReference type="InterPro" id="IPR005467">
    <property type="entry name" value="His_kinase_dom"/>
</dbReference>
<dbReference type="PROSITE" id="PS50109">
    <property type="entry name" value="HIS_KIN"/>
    <property type="match status" value="1"/>
</dbReference>
<dbReference type="InterPro" id="IPR036097">
    <property type="entry name" value="HisK_dim/P_sf"/>
</dbReference>
<keyword evidence="3 9" id="KW-0597">Phosphoprotein</keyword>
<dbReference type="InterPro" id="IPR011006">
    <property type="entry name" value="CheY-like_superfamily"/>
</dbReference>
<dbReference type="NCBIfam" id="TIGR00229">
    <property type="entry name" value="sensory_box"/>
    <property type="match status" value="1"/>
</dbReference>
<gene>
    <name evidence="13" type="ORF">Strain138_001578</name>
    <name evidence="14" type="ORF">Strain318_001577</name>
</gene>
<name>A0AA49K083_9BACT</name>
<dbReference type="EMBL" id="CP130613">
    <property type="protein sequence ID" value="WKW15201.1"/>
    <property type="molecule type" value="Genomic_DNA"/>
</dbReference>
<dbReference type="GO" id="GO:0006355">
    <property type="term" value="P:regulation of DNA-templated transcription"/>
    <property type="evidence" value="ECO:0007669"/>
    <property type="project" value="InterPro"/>
</dbReference>
<dbReference type="Pfam" id="PF00072">
    <property type="entry name" value="Response_reg"/>
    <property type="match status" value="1"/>
</dbReference>
<dbReference type="Gene3D" id="1.10.287.130">
    <property type="match status" value="1"/>
</dbReference>
<dbReference type="PANTHER" id="PTHR43065">
    <property type="entry name" value="SENSOR HISTIDINE KINASE"/>
    <property type="match status" value="1"/>
</dbReference>